<comment type="pathway">
    <text evidence="2">Organic acid metabolism; glycolate biosynthesis; glycolate from 2-phosphoglycolate: step 1/1.</text>
</comment>
<feature type="compositionally biased region" description="Basic residues" evidence="5">
    <location>
        <begin position="24"/>
        <end position="33"/>
    </location>
</feature>
<dbReference type="Proteomes" id="UP000220246">
    <property type="component" value="Unassembled WGS sequence"/>
</dbReference>
<accession>A0A2A7UXI7</accession>
<keyword evidence="7" id="KW-1185">Reference proteome</keyword>
<dbReference type="PANTHER" id="PTHR43434">
    <property type="entry name" value="PHOSPHOGLYCOLATE PHOSPHATASE"/>
    <property type="match status" value="1"/>
</dbReference>
<dbReference type="OrthoDB" id="5293434at2"/>
<dbReference type="GO" id="GO:0008967">
    <property type="term" value="F:phosphoglycolate phosphatase activity"/>
    <property type="evidence" value="ECO:0007669"/>
    <property type="project" value="UniProtKB-EC"/>
</dbReference>
<dbReference type="NCBIfam" id="TIGR01509">
    <property type="entry name" value="HAD-SF-IA-v3"/>
    <property type="match status" value="1"/>
</dbReference>
<gene>
    <name evidence="6" type="ORF">CRM82_16445</name>
</gene>
<comment type="catalytic activity">
    <reaction evidence="1">
        <text>2-phosphoglycolate + H2O = glycolate + phosphate</text>
        <dbReference type="Rhea" id="RHEA:14369"/>
        <dbReference type="ChEBI" id="CHEBI:15377"/>
        <dbReference type="ChEBI" id="CHEBI:29805"/>
        <dbReference type="ChEBI" id="CHEBI:43474"/>
        <dbReference type="ChEBI" id="CHEBI:58033"/>
        <dbReference type="EC" id="3.1.3.18"/>
    </reaction>
</comment>
<dbReference type="SFLD" id="SFLDS00003">
    <property type="entry name" value="Haloacid_Dehalogenase"/>
    <property type="match status" value="1"/>
</dbReference>
<dbReference type="InterPro" id="IPR050155">
    <property type="entry name" value="HAD-like_hydrolase_sf"/>
</dbReference>
<evidence type="ECO:0000313" key="6">
    <source>
        <dbReference type="EMBL" id="PEH89968.1"/>
    </source>
</evidence>
<dbReference type="STRING" id="1219032.GCA_001515545_00644"/>
<comment type="similarity">
    <text evidence="3">Belongs to the HAD-like hydrolase superfamily. CbbY/CbbZ/Gph/YieH family.</text>
</comment>
<name>A0A2A7UXI7_COMTR</name>
<dbReference type="EC" id="3.1.3.18" evidence="4"/>
<dbReference type="GO" id="GO:0005829">
    <property type="term" value="C:cytosol"/>
    <property type="evidence" value="ECO:0007669"/>
    <property type="project" value="TreeGrafter"/>
</dbReference>
<dbReference type="InterPro" id="IPR006439">
    <property type="entry name" value="HAD-SF_hydro_IA"/>
</dbReference>
<dbReference type="NCBIfam" id="TIGR01549">
    <property type="entry name" value="HAD-SF-IA-v1"/>
    <property type="match status" value="1"/>
</dbReference>
<dbReference type="PANTHER" id="PTHR43434:SF1">
    <property type="entry name" value="PHOSPHOGLYCOLATE PHOSPHATASE"/>
    <property type="match status" value="1"/>
</dbReference>
<protein>
    <recommendedName>
        <fullName evidence="4">phosphoglycolate phosphatase</fullName>
        <ecNumber evidence="4">3.1.3.18</ecNumber>
    </recommendedName>
</protein>
<dbReference type="InterPro" id="IPR023214">
    <property type="entry name" value="HAD_sf"/>
</dbReference>
<dbReference type="SFLD" id="SFLDG01135">
    <property type="entry name" value="C1.5.6:_HAD__Beta-PGM__Phospha"/>
    <property type="match status" value="1"/>
</dbReference>
<dbReference type="InterPro" id="IPR023198">
    <property type="entry name" value="PGP-like_dom2"/>
</dbReference>
<evidence type="ECO:0000256" key="1">
    <source>
        <dbReference type="ARBA" id="ARBA00000830"/>
    </source>
</evidence>
<reference evidence="7" key="1">
    <citation type="submission" date="2017-09" db="EMBL/GenBank/DDBJ databases">
        <title>FDA dAtabase for Regulatory Grade micrObial Sequences (FDA-ARGOS): Supporting development and validation of Infectious Disease Dx tests.</title>
        <authorList>
            <person name="Minogue T."/>
            <person name="Wolcott M."/>
            <person name="Wasieloski L."/>
            <person name="Aguilar W."/>
            <person name="Moore D."/>
            <person name="Tallon L."/>
            <person name="Sadzewicz L."/>
            <person name="Ott S."/>
            <person name="Zhao X."/>
            <person name="Nagaraj S."/>
            <person name="Vavikolanu K."/>
            <person name="Aluvathingal J."/>
            <person name="Nadendla S."/>
            <person name="Sichtig H."/>
        </authorList>
    </citation>
    <scope>NUCLEOTIDE SEQUENCE [LARGE SCALE GENOMIC DNA]</scope>
    <source>
        <strain evidence="7">FDAARGOS_394</strain>
    </source>
</reference>
<evidence type="ECO:0000256" key="5">
    <source>
        <dbReference type="SAM" id="MobiDB-lite"/>
    </source>
</evidence>
<dbReference type="Gene3D" id="1.10.150.240">
    <property type="entry name" value="Putative phosphatase, domain 2"/>
    <property type="match status" value="1"/>
</dbReference>
<dbReference type="GO" id="GO:0006281">
    <property type="term" value="P:DNA repair"/>
    <property type="evidence" value="ECO:0007669"/>
    <property type="project" value="TreeGrafter"/>
</dbReference>
<proteinExistence type="inferred from homology"/>
<dbReference type="InterPro" id="IPR036412">
    <property type="entry name" value="HAD-like_sf"/>
</dbReference>
<evidence type="ECO:0000256" key="2">
    <source>
        <dbReference type="ARBA" id="ARBA00004818"/>
    </source>
</evidence>
<evidence type="ECO:0000313" key="7">
    <source>
        <dbReference type="Proteomes" id="UP000220246"/>
    </source>
</evidence>
<evidence type="ECO:0000256" key="3">
    <source>
        <dbReference type="ARBA" id="ARBA00006171"/>
    </source>
</evidence>
<dbReference type="EMBL" id="PDEA01000001">
    <property type="protein sequence ID" value="PEH89968.1"/>
    <property type="molecule type" value="Genomic_DNA"/>
</dbReference>
<feature type="region of interest" description="Disordered" evidence="5">
    <location>
        <begin position="1"/>
        <end position="33"/>
    </location>
</feature>
<sequence>MRRWKKPVPRRPAPASATSDRPRQGRRHRSGARGYGRHCHAVVMLQCKIDHGCVAARCLPTVAAGARVRPCFQPMTGGALPMSMPQSPVQWRQVKAWVFDLDGTLLDSRPDILAAASDTLVDYGHAPLPAGYQLPNLFGTAGELVRDVFVERGYPAPTDLVRLRAEFEAHYAAQNPSQARLYEGVPQWLDWARQQGVALGICTNKLERLARDGMQQLDIAEGFGAITGSDTYGVGKPSPEPLLRTLAQLGVAPQETLFFGDTHADAACAQAAGVRFAWHSVGYGDARVQALPQVLRYAGYGELLHQVGAQQPALSL</sequence>
<dbReference type="SUPFAM" id="SSF56784">
    <property type="entry name" value="HAD-like"/>
    <property type="match status" value="1"/>
</dbReference>
<evidence type="ECO:0000256" key="4">
    <source>
        <dbReference type="ARBA" id="ARBA00013078"/>
    </source>
</evidence>
<dbReference type="SFLD" id="SFLDG01129">
    <property type="entry name" value="C1.5:_HAD__Beta-PGM__Phosphata"/>
    <property type="match status" value="1"/>
</dbReference>
<comment type="caution">
    <text evidence="6">The sequence shown here is derived from an EMBL/GenBank/DDBJ whole genome shotgun (WGS) entry which is preliminary data.</text>
</comment>
<organism evidence="6 7">
    <name type="scientific">Comamonas terrigena</name>
    <dbReference type="NCBI Taxonomy" id="32013"/>
    <lineage>
        <taxon>Bacteria</taxon>
        <taxon>Pseudomonadati</taxon>
        <taxon>Pseudomonadota</taxon>
        <taxon>Betaproteobacteria</taxon>
        <taxon>Burkholderiales</taxon>
        <taxon>Comamonadaceae</taxon>
        <taxon>Comamonas</taxon>
    </lineage>
</organism>
<dbReference type="InterPro" id="IPR041492">
    <property type="entry name" value="HAD_2"/>
</dbReference>
<dbReference type="Gene3D" id="3.40.50.1000">
    <property type="entry name" value="HAD superfamily/HAD-like"/>
    <property type="match status" value="1"/>
</dbReference>
<dbReference type="AlphaFoldDB" id="A0A2A7UXI7"/>
<dbReference type="PRINTS" id="PR00413">
    <property type="entry name" value="HADHALOGNASE"/>
</dbReference>
<dbReference type="Pfam" id="PF13419">
    <property type="entry name" value="HAD_2"/>
    <property type="match status" value="1"/>
</dbReference>